<name>A0ABT5U3S5_9GAMM</name>
<gene>
    <name evidence="4 6" type="primary">lptA</name>
    <name evidence="6" type="ORF">ORQ98_01450</name>
</gene>
<comment type="caution">
    <text evidence="6">The sequence shown here is derived from an EMBL/GenBank/DDBJ whole genome shotgun (WGS) entry which is preliminary data.</text>
</comment>
<comment type="subcellular location">
    <subcellularLocation>
        <location evidence="4">Periplasm</location>
    </subcellularLocation>
</comment>
<comment type="similarity">
    <text evidence="4">Belongs to the LptA family.</text>
</comment>
<evidence type="ECO:0000256" key="4">
    <source>
        <dbReference type="HAMAP-Rule" id="MF_01914"/>
    </source>
</evidence>
<dbReference type="InterPro" id="IPR052037">
    <property type="entry name" value="LPS_export_LptA"/>
</dbReference>
<keyword evidence="1 4" id="KW-0813">Transport</keyword>
<sequence length="170" mass="18706">MKLISNLIVGIIAISAAGLSLLSWALPNDKDKPINIKAKSADIDDKSGVYIYTGNVIITQGTIQIRGDKVTLYSDSNGINKIVAVGRPAHYREKPAENKELIKAYGRTIKYYATNEKVEVITNAKLFQEGNTFTGSQIDYFAKTQKVNAKGGKTNEGRVEMVLQPRSKKK</sequence>
<reference evidence="6 7" key="1">
    <citation type="submission" date="2022-11" db="EMBL/GenBank/DDBJ databases">
        <title>Spartinivicinus poritis sp. nov., isolated from scleractinian coral Porites lutea.</title>
        <authorList>
            <person name="Zhang G."/>
            <person name="Cai L."/>
            <person name="Wei Q."/>
        </authorList>
    </citation>
    <scope>NUCLEOTIDE SEQUENCE [LARGE SCALE GENOMIC DNA]</scope>
    <source>
        <strain evidence="6 7">A2-2</strain>
    </source>
</reference>
<proteinExistence type="inferred from homology"/>
<protein>
    <recommendedName>
        <fullName evidence="4">Lipopolysaccharide export system protein LptA</fullName>
    </recommendedName>
</protein>
<dbReference type="PANTHER" id="PTHR36504:SF1">
    <property type="entry name" value="LIPOPOLYSACCHARIDE EXPORT SYSTEM PROTEIN LPTA"/>
    <property type="match status" value="1"/>
</dbReference>
<accession>A0ABT5U3S5</accession>
<dbReference type="NCBIfam" id="TIGR03002">
    <property type="entry name" value="outer_YhbN_LptA"/>
    <property type="match status" value="1"/>
</dbReference>
<dbReference type="PANTHER" id="PTHR36504">
    <property type="entry name" value="LIPOPOLYSACCHARIDE EXPORT SYSTEM PROTEIN LPTA"/>
    <property type="match status" value="1"/>
</dbReference>
<feature type="domain" description="Organic solvent tolerance-like N-terminal" evidence="5">
    <location>
        <begin position="35"/>
        <end position="146"/>
    </location>
</feature>
<dbReference type="Pfam" id="PF03968">
    <property type="entry name" value="LptD_N"/>
    <property type="match status" value="1"/>
</dbReference>
<evidence type="ECO:0000256" key="2">
    <source>
        <dbReference type="ARBA" id="ARBA00022729"/>
    </source>
</evidence>
<comment type="function">
    <text evidence="4">Involved in the assembly of lipopolysaccharide (LPS). Required for the translocation of LPS from the inner membrane to the outer membrane. May form a bridge between the inner membrane and the outer membrane, via interactions with LptC and LptD, thereby facilitating LPS transfer across the periplasm.</text>
</comment>
<dbReference type="InterPro" id="IPR014340">
    <property type="entry name" value="LptA"/>
</dbReference>
<evidence type="ECO:0000256" key="3">
    <source>
        <dbReference type="ARBA" id="ARBA00022764"/>
    </source>
</evidence>
<organism evidence="6 7">
    <name type="scientific">Spartinivicinus poritis</name>
    <dbReference type="NCBI Taxonomy" id="2994640"/>
    <lineage>
        <taxon>Bacteria</taxon>
        <taxon>Pseudomonadati</taxon>
        <taxon>Pseudomonadota</taxon>
        <taxon>Gammaproteobacteria</taxon>
        <taxon>Oceanospirillales</taxon>
        <taxon>Zooshikellaceae</taxon>
        <taxon>Spartinivicinus</taxon>
    </lineage>
</organism>
<evidence type="ECO:0000259" key="5">
    <source>
        <dbReference type="Pfam" id="PF03968"/>
    </source>
</evidence>
<keyword evidence="7" id="KW-1185">Reference proteome</keyword>
<dbReference type="RefSeq" id="WP_274686992.1">
    <property type="nucleotide sequence ID" value="NZ_JAPMOU010000001.1"/>
</dbReference>
<dbReference type="HAMAP" id="MF_01914">
    <property type="entry name" value="LPS_assembly_LptA"/>
    <property type="match status" value="1"/>
</dbReference>
<evidence type="ECO:0000313" key="7">
    <source>
        <dbReference type="Proteomes" id="UP001528823"/>
    </source>
</evidence>
<comment type="subunit">
    <text evidence="4">Component of the lipopolysaccharide transport and assembly complex.</text>
</comment>
<evidence type="ECO:0000313" key="6">
    <source>
        <dbReference type="EMBL" id="MDE1460621.1"/>
    </source>
</evidence>
<dbReference type="Proteomes" id="UP001528823">
    <property type="component" value="Unassembled WGS sequence"/>
</dbReference>
<dbReference type="EMBL" id="JAPMOU010000001">
    <property type="protein sequence ID" value="MDE1460621.1"/>
    <property type="molecule type" value="Genomic_DNA"/>
</dbReference>
<dbReference type="InterPro" id="IPR005653">
    <property type="entry name" value="OstA-like_N"/>
</dbReference>
<dbReference type="Gene3D" id="2.60.450.10">
    <property type="entry name" value="Lipopolysaccharide (LPS) transport protein A like domain"/>
    <property type="match status" value="1"/>
</dbReference>
<evidence type="ECO:0000256" key="1">
    <source>
        <dbReference type="ARBA" id="ARBA00022448"/>
    </source>
</evidence>
<keyword evidence="3 4" id="KW-0574">Periplasm</keyword>
<keyword evidence="2" id="KW-0732">Signal</keyword>